<protein>
    <submittedName>
        <fullName evidence="2">Uncharacterized protein</fullName>
    </submittedName>
</protein>
<accession>A0A1B8NZ04</accession>
<proteinExistence type="predicted"/>
<dbReference type="Proteomes" id="UP000092504">
    <property type="component" value="Unassembled WGS sequence"/>
</dbReference>
<evidence type="ECO:0000256" key="1">
    <source>
        <dbReference type="SAM" id="MobiDB-lite"/>
    </source>
</evidence>
<dbReference type="PATRIC" id="fig|2746.7.peg.4407"/>
<organism evidence="2 3">
    <name type="scientific">Halomonas elongata</name>
    <dbReference type="NCBI Taxonomy" id="2746"/>
    <lineage>
        <taxon>Bacteria</taxon>
        <taxon>Pseudomonadati</taxon>
        <taxon>Pseudomonadota</taxon>
        <taxon>Gammaproteobacteria</taxon>
        <taxon>Oceanospirillales</taxon>
        <taxon>Halomonadaceae</taxon>
        <taxon>Halomonas</taxon>
    </lineage>
</organism>
<comment type="caution">
    <text evidence="2">The sequence shown here is derived from an EMBL/GenBank/DDBJ whole genome shotgun (WGS) entry which is preliminary data.</text>
</comment>
<name>A0A1B8NZ04_HALEL</name>
<reference evidence="2 3" key="1">
    <citation type="submission" date="2016-06" db="EMBL/GenBank/DDBJ databases">
        <title>Genome sequence of halotolerant plant growth promoting strain of Halomonas elongata HEK1 isolated from salterns of Rann of Kutch, Gujarat, India.</title>
        <authorList>
            <person name="Gaba S."/>
            <person name="Singh R.N."/>
            <person name="Abrol S."/>
            <person name="Kaushik R."/>
            <person name="Saxena A.K."/>
        </authorList>
    </citation>
    <scope>NUCLEOTIDE SEQUENCE [LARGE SCALE GENOMIC DNA]</scope>
    <source>
        <strain evidence="2 3">HEK1</strain>
    </source>
</reference>
<dbReference type="EMBL" id="MAJD01000002">
    <property type="protein sequence ID" value="OBX35210.1"/>
    <property type="molecule type" value="Genomic_DNA"/>
</dbReference>
<gene>
    <name evidence="2" type="ORF">A8U91_04281</name>
</gene>
<sequence length="111" mass="12510">MKRVLPAWARSVRVRLLVIALLPMLVLLPLLLGMAVLRWSGKVDDLLTVKVNGDLTIAHQYMARLRENSGTASRPWARPSPLPREWLGRKPVRPRTFSSGVAVRWASISFT</sequence>
<evidence type="ECO:0000313" key="3">
    <source>
        <dbReference type="Proteomes" id="UP000092504"/>
    </source>
</evidence>
<dbReference type="AlphaFoldDB" id="A0A1B8NZ04"/>
<feature type="region of interest" description="Disordered" evidence="1">
    <location>
        <begin position="70"/>
        <end position="91"/>
    </location>
</feature>
<evidence type="ECO:0000313" key="2">
    <source>
        <dbReference type="EMBL" id="OBX35210.1"/>
    </source>
</evidence>